<evidence type="ECO:0000256" key="4">
    <source>
        <dbReference type="ARBA" id="ARBA00023163"/>
    </source>
</evidence>
<keyword evidence="4" id="KW-0804">Transcription</keyword>
<evidence type="ECO:0000259" key="5">
    <source>
        <dbReference type="PROSITE" id="PS50042"/>
    </source>
</evidence>
<reference evidence="7" key="1">
    <citation type="submission" date="2021-03" db="EMBL/GenBank/DDBJ databases">
        <title>Antimicrobial resistance genes in bacteria isolated from Japanese honey, and their potential for conferring macrolide and lincosamide resistance in the American foulbrood pathogen Paenibacillus larvae.</title>
        <authorList>
            <person name="Okamoto M."/>
            <person name="Kumagai M."/>
            <person name="Kanamori H."/>
            <person name="Takamatsu D."/>
        </authorList>
    </citation>
    <scope>NUCLEOTIDE SEQUENCE</scope>
    <source>
        <strain evidence="7">J40TS1</strain>
    </source>
</reference>
<dbReference type="PROSITE" id="PS51063">
    <property type="entry name" value="HTH_CRP_2"/>
    <property type="match status" value="1"/>
</dbReference>
<keyword evidence="2" id="KW-0238">DNA-binding</keyword>
<dbReference type="Pfam" id="PF13545">
    <property type="entry name" value="HTH_Crp_2"/>
    <property type="match status" value="1"/>
</dbReference>
<dbReference type="InterPro" id="IPR012318">
    <property type="entry name" value="HTH_CRP"/>
</dbReference>
<dbReference type="Gene3D" id="1.10.10.10">
    <property type="entry name" value="Winged helix-like DNA-binding domain superfamily/Winged helix DNA-binding domain"/>
    <property type="match status" value="1"/>
</dbReference>
<dbReference type="Pfam" id="PF00027">
    <property type="entry name" value="cNMP_binding"/>
    <property type="match status" value="1"/>
</dbReference>
<sequence length="252" mass="28328">MSIYYDSNAVKIKRPDSKHRPGSLSTVFTDEQLDLLASVMHVKKYSAGTHLFWEGDEAIAVYWIIKGRVKLRKSTSEGKDLLLSILQPDDMIADIDAWDTTHRYTAEAIDQVEVGIIPRLQLEMLMCKYGDLAYRYAMWMGLIQRKTESKLRDLLMGGKNGALASTLIRLCNSFGEHEQDHIRINIKLTNNELAELVGTTREGVNRLLASMKRDGIVTNEANGCIKVINLPALKDMAGCPLCPTCPKEICRL</sequence>
<evidence type="ECO:0000256" key="3">
    <source>
        <dbReference type="ARBA" id="ARBA00023159"/>
    </source>
</evidence>
<dbReference type="Gene3D" id="2.60.120.10">
    <property type="entry name" value="Jelly Rolls"/>
    <property type="match status" value="1"/>
</dbReference>
<dbReference type="EMBL" id="BOSE01000002">
    <property type="protein sequence ID" value="GIP15692.1"/>
    <property type="molecule type" value="Genomic_DNA"/>
</dbReference>
<dbReference type="InterPro" id="IPR014710">
    <property type="entry name" value="RmlC-like_jellyroll"/>
</dbReference>
<name>A0A919YJS9_9BACL</name>
<dbReference type="PROSITE" id="PS50042">
    <property type="entry name" value="CNMP_BINDING_3"/>
    <property type="match status" value="1"/>
</dbReference>
<dbReference type="InterPro" id="IPR050397">
    <property type="entry name" value="Env_Response_Regulators"/>
</dbReference>
<dbReference type="InterPro" id="IPR036390">
    <property type="entry name" value="WH_DNA-bd_sf"/>
</dbReference>
<accession>A0A919YJS9</accession>
<comment type="caution">
    <text evidence="7">The sequence shown here is derived from an EMBL/GenBank/DDBJ whole genome shotgun (WGS) entry which is preliminary data.</text>
</comment>
<evidence type="ECO:0000256" key="1">
    <source>
        <dbReference type="ARBA" id="ARBA00023015"/>
    </source>
</evidence>
<protein>
    <submittedName>
        <fullName evidence="7">Anaerobic regulatory protein</fullName>
    </submittedName>
</protein>
<dbReference type="CDD" id="cd00038">
    <property type="entry name" value="CAP_ED"/>
    <property type="match status" value="1"/>
</dbReference>
<dbReference type="AlphaFoldDB" id="A0A919YJS9"/>
<dbReference type="CDD" id="cd00092">
    <property type="entry name" value="HTH_CRP"/>
    <property type="match status" value="1"/>
</dbReference>
<dbReference type="SUPFAM" id="SSF51206">
    <property type="entry name" value="cAMP-binding domain-like"/>
    <property type="match status" value="1"/>
</dbReference>
<dbReference type="GO" id="GO:0003700">
    <property type="term" value="F:DNA-binding transcription factor activity"/>
    <property type="evidence" value="ECO:0007669"/>
    <property type="project" value="TreeGrafter"/>
</dbReference>
<dbReference type="Proteomes" id="UP000683139">
    <property type="component" value="Unassembled WGS sequence"/>
</dbReference>
<feature type="domain" description="HTH crp-type" evidence="6">
    <location>
        <begin position="157"/>
        <end position="231"/>
    </location>
</feature>
<evidence type="ECO:0000259" key="6">
    <source>
        <dbReference type="PROSITE" id="PS51063"/>
    </source>
</evidence>
<dbReference type="SMART" id="SM00419">
    <property type="entry name" value="HTH_CRP"/>
    <property type="match status" value="1"/>
</dbReference>
<organism evidence="7 8">
    <name type="scientific">Paenibacillus montaniterrae</name>
    <dbReference type="NCBI Taxonomy" id="429341"/>
    <lineage>
        <taxon>Bacteria</taxon>
        <taxon>Bacillati</taxon>
        <taxon>Bacillota</taxon>
        <taxon>Bacilli</taxon>
        <taxon>Bacillales</taxon>
        <taxon>Paenibacillaceae</taxon>
        <taxon>Paenibacillus</taxon>
    </lineage>
</organism>
<dbReference type="GO" id="GO:0005829">
    <property type="term" value="C:cytosol"/>
    <property type="evidence" value="ECO:0007669"/>
    <property type="project" value="TreeGrafter"/>
</dbReference>
<dbReference type="PANTHER" id="PTHR24567">
    <property type="entry name" value="CRP FAMILY TRANSCRIPTIONAL REGULATORY PROTEIN"/>
    <property type="match status" value="1"/>
</dbReference>
<keyword evidence="1" id="KW-0805">Transcription regulation</keyword>
<dbReference type="SUPFAM" id="SSF46785">
    <property type="entry name" value="Winged helix' DNA-binding domain"/>
    <property type="match status" value="1"/>
</dbReference>
<gene>
    <name evidence="7" type="primary">fnr</name>
    <name evidence="7" type="ORF">J40TS1_13340</name>
</gene>
<evidence type="ECO:0000256" key="2">
    <source>
        <dbReference type="ARBA" id="ARBA00023125"/>
    </source>
</evidence>
<dbReference type="RefSeq" id="WP_213513977.1">
    <property type="nucleotide sequence ID" value="NZ_BOSE01000002.1"/>
</dbReference>
<dbReference type="PANTHER" id="PTHR24567:SF74">
    <property type="entry name" value="HTH-TYPE TRANSCRIPTIONAL REGULATOR ARCR"/>
    <property type="match status" value="1"/>
</dbReference>
<keyword evidence="8" id="KW-1185">Reference proteome</keyword>
<dbReference type="PRINTS" id="PR00034">
    <property type="entry name" value="HTHCRP"/>
</dbReference>
<feature type="domain" description="Cyclic nucleotide-binding" evidence="5">
    <location>
        <begin position="24"/>
        <end position="95"/>
    </location>
</feature>
<keyword evidence="3" id="KW-0010">Activator</keyword>
<evidence type="ECO:0000313" key="8">
    <source>
        <dbReference type="Proteomes" id="UP000683139"/>
    </source>
</evidence>
<dbReference type="SMART" id="SM00100">
    <property type="entry name" value="cNMP"/>
    <property type="match status" value="1"/>
</dbReference>
<dbReference type="InterPro" id="IPR000595">
    <property type="entry name" value="cNMP-bd_dom"/>
</dbReference>
<dbReference type="GO" id="GO:0003677">
    <property type="term" value="F:DNA binding"/>
    <property type="evidence" value="ECO:0007669"/>
    <property type="project" value="UniProtKB-KW"/>
</dbReference>
<evidence type="ECO:0000313" key="7">
    <source>
        <dbReference type="EMBL" id="GIP15692.1"/>
    </source>
</evidence>
<dbReference type="InterPro" id="IPR036388">
    <property type="entry name" value="WH-like_DNA-bd_sf"/>
</dbReference>
<proteinExistence type="predicted"/>
<dbReference type="InterPro" id="IPR018490">
    <property type="entry name" value="cNMP-bd_dom_sf"/>
</dbReference>